<protein>
    <submittedName>
        <fullName evidence="2">Uncharacterized protein</fullName>
    </submittedName>
</protein>
<evidence type="ECO:0000313" key="3">
    <source>
        <dbReference type="Proteomes" id="UP000717696"/>
    </source>
</evidence>
<proteinExistence type="predicted"/>
<reference evidence="2" key="1">
    <citation type="journal article" date="2021" name="Nat. Commun.">
        <title>Genetic determinants of endophytism in the Arabidopsis root mycobiome.</title>
        <authorList>
            <person name="Mesny F."/>
            <person name="Miyauchi S."/>
            <person name="Thiergart T."/>
            <person name="Pickel B."/>
            <person name="Atanasova L."/>
            <person name="Karlsson M."/>
            <person name="Huettel B."/>
            <person name="Barry K.W."/>
            <person name="Haridas S."/>
            <person name="Chen C."/>
            <person name="Bauer D."/>
            <person name="Andreopoulos W."/>
            <person name="Pangilinan J."/>
            <person name="LaButti K."/>
            <person name="Riley R."/>
            <person name="Lipzen A."/>
            <person name="Clum A."/>
            <person name="Drula E."/>
            <person name="Henrissat B."/>
            <person name="Kohler A."/>
            <person name="Grigoriev I.V."/>
            <person name="Martin F.M."/>
            <person name="Hacquard S."/>
        </authorList>
    </citation>
    <scope>NUCLEOTIDE SEQUENCE</scope>
    <source>
        <strain evidence="2">MPI-CAGE-AT-0021</strain>
    </source>
</reference>
<sequence>MNPIVRSSPDLSTPLSSQGTSETNYFNLLSRPLPLPFASLSLPSRRFRDTSVNTFSSANTAPRPSGDGPNPTSDGSAPNLAIDPPRAAGDGLEWVWFPEGYWAERELLMPRKSTNSNRF</sequence>
<accession>A0A9P9F205</accession>
<keyword evidence="3" id="KW-1185">Reference proteome</keyword>
<dbReference type="AlphaFoldDB" id="A0A9P9F205"/>
<comment type="caution">
    <text evidence="2">The sequence shown here is derived from an EMBL/GenBank/DDBJ whole genome shotgun (WGS) entry which is preliminary data.</text>
</comment>
<evidence type="ECO:0000313" key="2">
    <source>
        <dbReference type="EMBL" id="KAH7150129.1"/>
    </source>
</evidence>
<organism evidence="2 3">
    <name type="scientific">Dactylonectria estremocensis</name>
    <dbReference type="NCBI Taxonomy" id="1079267"/>
    <lineage>
        <taxon>Eukaryota</taxon>
        <taxon>Fungi</taxon>
        <taxon>Dikarya</taxon>
        <taxon>Ascomycota</taxon>
        <taxon>Pezizomycotina</taxon>
        <taxon>Sordariomycetes</taxon>
        <taxon>Hypocreomycetidae</taxon>
        <taxon>Hypocreales</taxon>
        <taxon>Nectriaceae</taxon>
        <taxon>Dactylonectria</taxon>
    </lineage>
</organism>
<feature type="compositionally biased region" description="Polar residues" evidence="1">
    <location>
        <begin position="9"/>
        <end position="22"/>
    </location>
</feature>
<evidence type="ECO:0000256" key="1">
    <source>
        <dbReference type="SAM" id="MobiDB-lite"/>
    </source>
</evidence>
<gene>
    <name evidence="2" type="ORF">B0J13DRAFT_284189</name>
</gene>
<feature type="compositionally biased region" description="Polar residues" evidence="1">
    <location>
        <begin position="51"/>
        <end position="62"/>
    </location>
</feature>
<dbReference type="EMBL" id="JAGMUU010000006">
    <property type="protein sequence ID" value="KAH7150129.1"/>
    <property type="molecule type" value="Genomic_DNA"/>
</dbReference>
<dbReference type="Proteomes" id="UP000717696">
    <property type="component" value="Unassembled WGS sequence"/>
</dbReference>
<feature type="region of interest" description="Disordered" evidence="1">
    <location>
        <begin position="1"/>
        <end position="22"/>
    </location>
</feature>
<name>A0A9P9F205_9HYPO</name>
<dbReference type="OrthoDB" id="5245461at2759"/>
<feature type="region of interest" description="Disordered" evidence="1">
    <location>
        <begin position="51"/>
        <end position="85"/>
    </location>
</feature>